<dbReference type="Proteomes" id="UP000248882">
    <property type="component" value="Unassembled WGS sequence"/>
</dbReference>
<name>A0A2W7R8M1_9BACT</name>
<dbReference type="PROSITE" id="PS51257">
    <property type="entry name" value="PROKAR_LIPOPROTEIN"/>
    <property type="match status" value="1"/>
</dbReference>
<proteinExistence type="predicted"/>
<comment type="caution">
    <text evidence="1">The sequence shown here is derived from an EMBL/GenBank/DDBJ whole genome shotgun (WGS) entry which is preliminary data.</text>
</comment>
<reference evidence="1 2" key="1">
    <citation type="submission" date="2018-06" db="EMBL/GenBank/DDBJ databases">
        <title>Genomic Encyclopedia of Archaeal and Bacterial Type Strains, Phase II (KMG-II): from individual species to whole genera.</title>
        <authorList>
            <person name="Goeker M."/>
        </authorList>
    </citation>
    <scope>NUCLEOTIDE SEQUENCE [LARGE SCALE GENOMIC DNA]</scope>
    <source>
        <strain evidence="1 2">DSM 19830</strain>
    </source>
</reference>
<dbReference type="InterPro" id="IPR011042">
    <property type="entry name" value="6-blade_b-propeller_TolB-like"/>
</dbReference>
<evidence type="ECO:0000313" key="2">
    <source>
        <dbReference type="Proteomes" id="UP000248882"/>
    </source>
</evidence>
<accession>A0A2W7R8M1</accession>
<dbReference type="EMBL" id="QKZT01000002">
    <property type="protein sequence ID" value="PZX56764.1"/>
    <property type="molecule type" value="Genomic_DNA"/>
</dbReference>
<evidence type="ECO:0000313" key="1">
    <source>
        <dbReference type="EMBL" id="PZX56764.1"/>
    </source>
</evidence>
<protein>
    <recommendedName>
        <fullName evidence="3">6-bladed beta-propeller protein</fullName>
    </recommendedName>
</protein>
<evidence type="ECO:0008006" key="3">
    <source>
        <dbReference type="Google" id="ProtNLM"/>
    </source>
</evidence>
<dbReference type="AlphaFoldDB" id="A0A2W7R8M1"/>
<organism evidence="1 2">
    <name type="scientific">Algoriphagus chordae</name>
    <dbReference type="NCBI Taxonomy" id="237019"/>
    <lineage>
        <taxon>Bacteria</taxon>
        <taxon>Pseudomonadati</taxon>
        <taxon>Bacteroidota</taxon>
        <taxon>Cytophagia</taxon>
        <taxon>Cytophagales</taxon>
        <taxon>Cyclobacteriaceae</taxon>
        <taxon>Algoriphagus</taxon>
    </lineage>
</organism>
<dbReference type="Gene3D" id="2.120.10.30">
    <property type="entry name" value="TolB, C-terminal domain"/>
    <property type="match status" value="1"/>
</dbReference>
<keyword evidence="2" id="KW-1185">Reference proteome</keyword>
<gene>
    <name evidence="1" type="ORF">LV85_00697</name>
</gene>
<sequence>MKTHWLFSFLACLIFSCQTKNNQTENSSIEMPSYKLEVLDSVTVKDILATLFLFQTADDEHLLFKDAMAAEIYVFDKAGNPIEKWNKKGDVPGSFSNLNRNISTDKSGNLVIVDIINGLKVLKKNGDLIQDFGIHYTQMSFSGPITIFKSQQVIEKDGKDYLLYSLDVMEDLNGDFGPDFFHARKNLLLTNLETEETKAILPFPEGSQFLNGNMFLFEDFRPVFSYDEQSQMLYVAFQNEPIMYSYDWSGLEPILKDKTNLDLAGFVAGTGFEKGAVGYGKPTDNKINPFPSQIISLEKYGNDFLISYKPTPSDKSGLAKMMAGEATKEVFWRLFEESKIKTVVLTAKGNLIPLDLPEMNTDSFKVIGEDIWWMKKHTGEEEQEDFTVYRGRLVKE</sequence>